<accession>A0A8J8CAE6</accession>
<dbReference type="Pfam" id="PF05763">
    <property type="entry name" value="DUF835"/>
    <property type="match status" value="1"/>
</dbReference>
<evidence type="ECO:0000259" key="1">
    <source>
        <dbReference type="Pfam" id="PF05763"/>
    </source>
</evidence>
<comment type="caution">
    <text evidence="2">The sequence shown here is derived from an EMBL/GenBank/DDBJ whole genome shotgun (WGS) entry which is preliminary data.</text>
</comment>
<reference evidence="2" key="1">
    <citation type="submission" date="2021-04" db="EMBL/GenBank/DDBJ databases">
        <title>Genomic insights into ecological role and evolution of a novel Thermoplasmata order Candidatus Sysuiplasmatales.</title>
        <authorList>
            <person name="Yuan Y."/>
        </authorList>
    </citation>
    <scope>NUCLEOTIDE SEQUENCE</scope>
    <source>
        <strain evidence="2">YP2-bin.285</strain>
    </source>
</reference>
<organism evidence="2 3">
    <name type="scientific">Candidatus Sysuiplasma superficiale</name>
    <dbReference type="NCBI Taxonomy" id="2823368"/>
    <lineage>
        <taxon>Archaea</taxon>
        <taxon>Methanobacteriati</taxon>
        <taxon>Thermoplasmatota</taxon>
        <taxon>Thermoplasmata</taxon>
        <taxon>Candidatus Sysuiplasmatales</taxon>
        <taxon>Candidatus Sysuiplasmataceae</taxon>
        <taxon>Candidatus Sysuiplasma</taxon>
    </lineage>
</organism>
<evidence type="ECO:0000313" key="2">
    <source>
        <dbReference type="EMBL" id="MBX8631079.1"/>
    </source>
</evidence>
<dbReference type="Proteomes" id="UP000716004">
    <property type="component" value="Unassembled WGS sequence"/>
</dbReference>
<evidence type="ECO:0000313" key="3">
    <source>
        <dbReference type="Proteomes" id="UP000716004"/>
    </source>
</evidence>
<gene>
    <name evidence="2" type="ORF">J9259_00945</name>
</gene>
<dbReference type="InterPro" id="IPR008553">
    <property type="entry name" value="DUF835"/>
</dbReference>
<feature type="domain" description="DUF835" evidence="1">
    <location>
        <begin position="44"/>
        <end position="163"/>
    </location>
</feature>
<sequence>MPVIVQKQKEPLLEFDSHRIMRGEAYLVEETKPRLFFEFCSEASLQDIKVLLITREFPERIRNDYSLENASVIWLTHVIGRDYIEPTQTNLILKRIVSFAKENSPSMIMLDGVEYLINQNNFDLVIGFLNHVRDLVIIRDAVLVVSIDPDTLERRELALVERGMNVIKSIPSEERKGAVLTLESGTIRVMRSPNSKI</sequence>
<proteinExistence type="predicted"/>
<dbReference type="EMBL" id="JAGVSJ010000001">
    <property type="protein sequence ID" value="MBX8631079.1"/>
    <property type="molecule type" value="Genomic_DNA"/>
</dbReference>
<name>A0A8J8CAE6_9ARCH</name>
<dbReference type="AlphaFoldDB" id="A0A8J8CAE6"/>
<protein>
    <submittedName>
        <fullName evidence="2">DUF835 domain-containing protein</fullName>
    </submittedName>
</protein>